<keyword evidence="2" id="KW-1185">Reference proteome</keyword>
<dbReference type="AlphaFoldDB" id="A0A6V8JTZ9"/>
<accession>A0A6V8JTZ9</accession>
<comment type="caution">
    <text evidence="1">The sequence shown here is derived from an EMBL/GenBank/DDBJ whole genome shotgun (WGS) entry which is preliminary data.</text>
</comment>
<name>A0A6V8JTZ9_9ACTN</name>
<reference evidence="1 2" key="2">
    <citation type="submission" date="2020-03" db="EMBL/GenBank/DDBJ databases">
        <authorList>
            <person name="Ichikawa N."/>
            <person name="Kimura A."/>
            <person name="Kitahashi Y."/>
            <person name="Uohara A."/>
        </authorList>
    </citation>
    <scope>NUCLEOTIDE SEQUENCE [LARGE SCALE GENOMIC DNA]</scope>
    <source>
        <strain evidence="1 2">NBRC 108639</strain>
    </source>
</reference>
<gene>
    <name evidence="1" type="ORF">Phou_002130</name>
</gene>
<evidence type="ECO:0000313" key="1">
    <source>
        <dbReference type="EMBL" id="GFJ76033.1"/>
    </source>
</evidence>
<dbReference type="EMBL" id="BLPF01000001">
    <property type="protein sequence ID" value="GFJ76033.1"/>
    <property type="molecule type" value="Genomic_DNA"/>
</dbReference>
<dbReference type="Proteomes" id="UP000482800">
    <property type="component" value="Unassembled WGS sequence"/>
</dbReference>
<proteinExistence type="predicted"/>
<sequence length="229" mass="26011">MRFAGVGGEHEPDPRLEWREQARRMPVPVFGLVPQRHAEDWDAIGLGSGTVNGVLESCEVSVTYTLWRNPDDPDDPVNLAELDDEQRRALAEQPPWARAPWLEEQVRRMRYPALWECVRTRWTREPGEFDTVRALLVEHVNHIVANQFRRTRVVGDHPPYEVDSPVNERCAEPGIPVVVDGVTRDGLRIDTDPDVYGVGVDLDPHTVLTAAVPRDDLPYLQMAFATRPI</sequence>
<dbReference type="RefSeq" id="WP_173052705.1">
    <property type="nucleotide sequence ID" value="NZ_BAABGO010000056.1"/>
</dbReference>
<organism evidence="1 2">
    <name type="scientific">Phytohabitans houttuyneae</name>
    <dbReference type="NCBI Taxonomy" id="1076126"/>
    <lineage>
        <taxon>Bacteria</taxon>
        <taxon>Bacillati</taxon>
        <taxon>Actinomycetota</taxon>
        <taxon>Actinomycetes</taxon>
        <taxon>Micromonosporales</taxon>
        <taxon>Micromonosporaceae</taxon>
    </lineage>
</organism>
<protein>
    <submittedName>
        <fullName evidence="1">Uncharacterized protein</fullName>
    </submittedName>
</protein>
<reference evidence="1 2" key="1">
    <citation type="submission" date="2020-03" db="EMBL/GenBank/DDBJ databases">
        <title>Whole genome shotgun sequence of Phytohabitans houttuyneae NBRC 108639.</title>
        <authorList>
            <person name="Komaki H."/>
            <person name="Tamura T."/>
        </authorList>
    </citation>
    <scope>NUCLEOTIDE SEQUENCE [LARGE SCALE GENOMIC DNA]</scope>
    <source>
        <strain evidence="1 2">NBRC 108639</strain>
    </source>
</reference>
<evidence type="ECO:0000313" key="2">
    <source>
        <dbReference type="Proteomes" id="UP000482800"/>
    </source>
</evidence>